<evidence type="ECO:0000313" key="2">
    <source>
        <dbReference type="Proteomes" id="UP001595699"/>
    </source>
</evidence>
<comment type="caution">
    <text evidence="1">The sequence shown here is derived from an EMBL/GenBank/DDBJ whole genome shotgun (WGS) entry which is preliminary data.</text>
</comment>
<organism evidence="1 2">
    <name type="scientific">Tenggerimyces flavus</name>
    <dbReference type="NCBI Taxonomy" id="1708749"/>
    <lineage>
        <taxon>Bacteria</taxon>
        <taxon>Bacillati</taxon>
        <taxon>Actinomycetota</taxon>
        <taxon>Actinomycetes</taxon>
        <taxon>Propionibacteriales</taxon>
        <taxon>Nocardioidaceae</taxon>
        <taxon>Tenggerimyces</taxon>
    </lineage>
</organism>
<accession>A0ABV7YCK1</accession>
<dbReference type="RefSeq" id="WP_205121806.1">
    <property type="nucleotide sequence ID" value="NZ_JAFBCM010000001.1"/>
</dbReference>
<gene>
    <name evidence="1" type="ORF">ACFOUW_16105</name>
</gene>
<reference evidence="2" key="1">
    <citation type="journal article" date="2019" name="Int. J. Syst. Evol. Microbiol.">
        <title>The Global Catalogue of Microorganisms (GCM) 10K type strain sequencing project: providing services to taxonomists for standard genome sequencing and annotation.</title>
        <authorList>
            <consortium name="The Broad Institute Genomics Platform"/>
            <consortium name="The Broad Institute Genome Sequencing Center for Infectious Disease"/>
            <person name="Wu L."/>
            <person name="Ma J."/>
        </authorList>
    </citation>
    <scope>NUCLEOTIDE SEQUENCE [LARGE SCALE GENOMIC DNA]</scope>
    <source>
        <strain evidence="2">CGMCC 4.7241</strain>
    </source>
</reference>
<dbReference type="Proteomes" id="UP001595699">
    <property type="component" value="Unassembled WGS sequence"/>
</dbReference>
<dbReference type="EMBL" id="JBHRZH010000014">
    <property type="protein sequence ID" value="MFC3762366.1"/>
    <property type="molecule type" value="Genomic_DNA"/>
</dbReference>
<protein>
    <submittedName>
        <fullName evidence="1">Uncharacterized protein</fullName>
    </submittedName>
</protein>
<sequence>MDRIAGYRIIARRADIPAADAISPHSLRRHRVVTASLSNDWARFGGPEMSTYQRPGVKPVRSEEDGELHCTACDLWNGTHVDEVRIAARAEDRDFNETKVDAITGRVTTHNDAPSPVGPLIGQGRRQRIMLLGWCELYSRGYEWVYVRCP</sequence>
<keyword evidence="2" id="KW-1185">Reference proteome</keyword>
<name>A0ABV7YCK1_9ACTN</name>
<proteinExistence type="predicted"/>
<evidence type="ECO:0000313" key="1">
    <source>
        <dbReference type="EMBL" id="MFC3762366.1"/>
    </source>
</evidence>